<sequence>MPAKAQDASGLAELQEALEVLGFPELPADPNVVLQAFRRLSLRVHPDKPGGNAALFAKLVAAKDLVLVKIEESLRRGEDEISKAAGCLKWLKCQCHTCVPLILKCGTCLGCIREAGPHKCGVLSTASGRFGQAGRAFIFKAIAHDGSSEMEGIAAWERRQEKEKACPRELGKLQTADRKHQLKMA</sequence>
<dbReference type="SMART" id="SM00271">
    <property type="entry name" value="DnaJ"/>
    <property type="match status" value="1"/>
</dbReference>
<dbReference type="AlphaFoldDB" id="A0A812NV16"/>
<dbReference type="InterPro" id="IPR001623">
    <property type="entry name" value="DnaJ_domain"/>
</dbReference>
<dbReference type="OrthoDB" id="10281180at2759"/>
<dbReference type="EMBL" id="CAJNDS010002084">
    <property type="protein sequence ID" value="CAE7316060.1"/>
    <property type="molecule type" value="Genomic_DNA"/>
</dbReference>
<accession>A0A812NV16</accession>
<dbReference type="PROSITE" id="PS50076">
    <property type="entry name" value="DNAJ_2"/>
    <property type="match status" value="1"/>
</dbReference>
<feature type="domain" description="J" evidence="1">
    <location>
        <begin position="16"/>
        <end position="82"/>
    </location>
</feature>
<dbReference type="Gene3D" id="1.10.287.110">
    <property type="entry name" value="DnaJ domain"/>
    <property type="match status" value="1"/>
</dbReference>
<evidence type="ECO:0000313" key="2">
    <source>
        <dbReference type="EMBL" id="CAE7316060.1"/>
    </source>
</evidence>
<reference evidence="2" key="1">
    <citation type="submission" date="2021-02" db="EMBL/GenBank/DDBJ databases">
        <authorList>
            <person name="Dougan E. K."/>
            <person name="Rhodes N."/>
            <person name="Thang M."/>
            <person name="Chan C."/>
        </authorList>
    </citation>
    <scope>NUCLEOTIDE SEQUENCE</scope>
</reference>
<evidence type="ECO:0000259" key="1">
    <source>
        <dbReference type="PROSITE" id="PS50076"/>
    </source>
</evidence>
<comment type="caution">
    <text evidence="2">The sequence shown here is derived from an EMBL/GenBank/DDBJ whole genome shotgun (WGS) entry which is preliminary data.</text>
</comment>
<organism evidence="2 3">
    <name type="scientific">Symbiodinium natans</name>
    <dbReference type="NCBI Taxonomy" id="878477"/>
    <lineage>
        <taxon>Eukaryota</taxon>
        <taxon>Sar</taxon>
        <taxon>Alveolata</taxon>
        <taxon>Dinophyceae</taxon>
        <taxon>Suessiales</taxon>
        <taxon>Symbiodiniaceae</taxon>
        <taxon>Symbiodinium</taxon>
    </lineage>
</organism>
<dbReference type="SUPFAM" id="SSF46565">
    <property type="entry name" value="Chaperone J-domain"/>
    <property type="match status" value="1"/>
</dbReference>
<dbReference type="CDD" id="cd06257">
    <property type="entry name" value="DnaJ"/>
    <property type="match status" value="1"/>
</dbReference>
<dbReference type="Proteomes" id="UP000604046">
    <property type="component" value="Unassembled WGS sequence"/>
</dbReference>
<dbReference type="InterPro" id="IPR036869">
    <property type="entry name" value="J_dom_sf"/>
</dbReference>
<evidence type="ECO:0000313" key="3">
    <source>
        <dbReference type="Proteomes" id="UP000604046"/>
    </source>
</evidence>
<protein>
    <recommendedName>
        <fullName evidence="1">J domain-containing protein</fullName>
    </recommendedName>
</protein>
<name>A0A812NV16_9DINO</name>
<keyword evidence="3" id="KW-1185">Reference proteome</keyword>
<gene>
    <name evidence="2" type="ORF">SNAT2548_LOCUS16583</name>
</gene>
<proteinExistence type="predicted"/>